<dbReference type="EMBL" id="VUJX02000009">
    <property type="protein sequence ID" value="KAL0931739.1"/>
    <property type="molecule type" value="Genomic_DNA"/>
</dbReference>
<sequence>MMATAIVYAHEPDTSIQTTIPSASRPDVDDEKVGGFLLRCGLRRSAIARAHEFAVTRFPGHEVVAAPFQGYCSYTLLLLARPPDARRRDSGCEVERKSSRSTGSVDETCSWEACQDWRLVQFRPRRHGIDVGVCAEARKILLALGVVPEVEDLGMLTGLEMADGGKGELCGYAIERVDGVSLTDLRKVGAFDVAQRRMEVVRDLAKVFAETWKGRRDGEAVVRGKVGGSLRWRLEIMVEGLPREFRAVARRVAGELEGIERLPWVITHGDLVPDNIMVRTEGVQAGGLVGLIDWAEAEWLPFGVGLYGLEEVLGEDVPVDDGYAAESSSRFEYYPEAEYLRALFWEAVGTVVKNEEIVRKAKSAQVLGVLLWRGIAFDDGALGRVVESERDWWDVQRLRAWLFDRRGLGIVPPSERWWEKVWRDVWGWIGRCVK</sequence>
<keyword evidence="2" id="KW-1185">Reference proteome</keyword>
<name>A0ACC3YIS2_COLTU</name>
<proteinExistence type="predicted"/>
<gene>
    <name evidence="1" type="ORF">CTRU02_212692</name>
</gene>
<evidence type="ECO:0000313" key="1">
    <source>
        <dbReference type="EMBL" id="KAL0931739.1"/>
    </source>
</evidence>
<organism evidence="1 2">
    <name type="scientific">Colletotrichum truncatum</name>
    <name type="common">Anthracnose fungus</name>
    <name type="synonym">Colletotrichum capsici</name>
    <dbReference type="NCBI Taxonomy" id="5467"/>
    <lineage>
        <taxon>Eukaryota</taxon>
        <taxon>Fungi</taxon>
        <taxon>Dikarya</taxon>
        <taxon>Ascomycota</taxon>
        <taxon>Pezizomycotina</taxon>
        <taxon>Sordariomycetes</taxon>
        <taxon>Hypocreomycetidae</taxon>
        <taxon>Glomerellales</taxon>
        <taxon>Glomerellaceae</taxon>
        <taxon>Colletotrichum</taxon>
        <taxon>Colletotrichum truncatum species complex</taxon>
    </lineage>
</organism>
<evidence type="ECO:0000313" key="2">
    <source>
        <dbReference type="Proteomes" id="UP000805649"/>
    </source>
</evidence>
<dbReference type="Proteomes" id="UP000805649">
    <property type="component" value="Unassembled WGS sequence"/>
</dbReference>
<comment type="caution">
    <text evidence="1">The sequence shown here is derived from an EMBL/GenBank/DDBJ whole genome shotgun (WGS) entry which is preliminary data.</text>
</comment>
<protein>
    <submittedName>
        <fullName evidence="1">Uncharacterized protein</fullName>
    </submittedName>
</protein>
<accession>A0ACC3YIS2</accession>
<reference evidence="1 2" key="1">
    <citation type="journal article" date="2020" name="Phytopathology">
        <title>Genome Sequence Resources of Colletotrichum truncatum, C. plurivorum, C. musicola, and C. sojae: Four Species Pathogenic to Soybean (Glycine max).</title>
        <authorList>
            <person name="Rogerio F."/>
            <person name="Boufleur T.R."/>
            <person name="Ciampi-Guillardi M."/>
            <person name="Sukno S.A."/>
            <person name="Thon M.R."/>
            <person name="Massola Junior N.S."/>
            <person name="Baroncelli R."/>
        </authorList>
    </citation>
    <scope>NUCLEOTIDE SEQUENCE [LARGE SCALE GENOMIC DNA]</scope>
    <source>
        <strain evidence="1 2">CMES1059</strain>
    </source>
</reference>